<dbReference type="STRING" id="321339.SAMN05444340_104136"/>
<accession>A0A1H3HU81</accession>
<keyword evidence="3" id="KW-1185">Reference proteome</keyword>
<dbReference type="EMBL" id="FNPF01000004">
    <property type="protein sequence ID" value="SDY18348.1"/>
    <property type="molecule type" value="Genomic_DNA"/>
</dbReference>
<dbReference type="Proteomes" id="UP000199286">
    <property type="component" value="Unassembled WGS sequence"/>
</dbReference>
<gene>
    <name evidence="2" type="ORF">SAMN05444340_104136</name>
</gene>
<reference evidence="2 3" key="1">
    <citation type="submission" date="2016-10" db="EMBL/GenBank/DDBJ databases">
        <authorList>
            <person name="de Groot N.N."/>
        </authorList>
    </citation>
    <scope>NUCLEOTIDE SEQUENCE [LARGE SCALE GENOMIC DNA]</scope>
    <source>
        <strain evidence="2 3">DSM 26880</strain>
    </source>
</reference>
<dbReference type="AlphaFoldDB" id="A0A1H3HU81"/>
<evidence type="ECO:0000313" key="3">
    <source>
        <dbReference type="Proteomes" id="UP000199286"/>
    </source>
</evidence>
<evidence type="ECO:0000313" key="2">
    <source>
        <dbReference type="EMBL" id="SDY18348.1"/>
    </source>
</evidence>
<dbReference type="InterPro" id="IPR025272">
    <property type="entry name" value="SocA_Panacea"/>
</dbReference>
<protein>
    <submittedName>
        <fullName evidence="2">Uncharacterized phage-associated protein</fullName>
    </submittedName>
</protein>
<proteinExistence type="predicted"/>
<name>A0A1H3HU81_9RHOB</name>
<evidence type="ECO:0000259" key="1">
    <source>
        <dbReference type="Pfam" id="PF13274"/>
    </source>
</evidence>
<sequence>MTDHVDIMTPNAGRIRAAIYHSLLAAERRRRLPLTQYDLVKTLFLADRSHLNEWGRPITYDNYKAMEHGPVPSLAYDFLKGNERAVREHGFGSLPWTWTQGKKGKKFYTPRRGAIDVEEWLSESDTEALDDALTTVLRLGFGQVRRLTHEDPAYVDAWREDGGRAAYDMKLGLLFDEPNFDRAQLLAEQSAYV</sequence>
<dbReference type="Pfam" id="PF13274">
    <property type="entry name" value="SocA_Panacea"/>
    <property type="match status" value="1"/>
</dbReference>
<feature type="domain" description="Antitoxin SocA-like Panacea" evidence="1">
    <location>
        <begin position="39"/>
        <end position="152"/>
    </location>
</feature>
<dbReference type="RefSeq" id="WP_177177841.1">
    <property type="nucleotide sequence ID" value="NZ_FNPF01000004.1"/>
</dbReference>
<organism evidence="2 3">
    <name type="scientific">Citreimonas salinaria</name>
    <dbReference type="NCBI Taxonomy" id="321339"/>
    <lineage>
        <taxon>Bacteria</taxon>
        <taxon>Pseudomonadati</taxon>
        <taxon>Pseudomonadota</taxon>
        <taxon>Alphaproteobacteria</taxon>
        <taxon>Rhodobacterales</taxon>
        <taxon>Roseobacteraceae</taxon>
        <taxon>Citreimonas</taxon>
    </lineage>
</organism>